<dbReference type="HOGENOM" id="CLU_686306_0_0_11"/>
<dbReference type="eggNOG" id="COG0797">
    <property type="taxonomic scope" value="Bacteria"/>
</dbReference>
<dbReference type="Gene3D" id="6.10.250.3150">
    <property type="match status" value="1"/>
</dbReference>
<feature type="coiled-coil region" evidence="1">
    <location>
        <begin position="15"/>
        <end position="63"/>
    </location>
</feature>
<keyword evidence="4" id="KW-1185">Reference proteome</keyword>
<name>C7N3Z3_SLAHD</name>
<dbReference type="Proteomes" id="UP000002026">
    <property type="component" value="Chromosome"/>
</dbReference>
<keyword evidence="1" id="KW-0175">Coiled coil</keyword>
<evidence type="ECO:0000313" key="3">
    <source>
        <dbReference type="EMBL" id="ACV21734.1"/>
    </source>
</evidence>
<dbReference type="AlphaFoldDB" id="C7N3Z3"/>
<organism evidence="3 4">
    <name type="scientific">Slackia heliotrinireducens (strain ATCC 29202 / DSM 20476 / NCTC 11029 / RHS 1)</name>
    <name type="common">Peptococcus heliotrinreducens</name>
    <dbReference type="NCBI Taxonomy" id="471855"/>
    <lineage>
        <taxon>Bacteria</taxon>
        <taxon>Bacillati</taxon>
        <taxon>Actinomycetota</taxon>
        <taxon>Coriobacteriia</taxon>
        <taxon>Eggerthellales</taxon>
        <taxon>Eggerthellaceae</taxon>
        <taxon>Slackia</taxon>
    </lineage>
</organism>
<evidence type="ECO:0008006" key="5">
    <source>
        <dbReference type="Google" id="ProtNLM"/>
    </source>
</evidence>
<dbReference type="RefSeq" id="WP_012797839.1">
    <property type="nucleotide sequence ID" value="NC_013165.1"/>
</dbReference>
<dbReference type="KEGG" id="shi:Shel_06750"/>
<evidence type="ECO:0000256" key="2">
    <source>
        <dbReference type="SAM" id="MobiDB-lite"/>
    </source>
</evidence>
<sequence>MLGAFGAATAYADTVSAAQSDLDAAEERLAEITEEYEAIQAEVDDLQAQIDEATVGVMEAQEAVRLGKENLAHDAIYSYKGGGVSLLGIVLGSQNLDDLVKNISYLDAIEGAQMDAIEEQQRLNDEFQAALDDLGSKKDLQMEKLSEAADKAAEAQQVVTTAERNLQSAQAEAAEAERLAELQAQAEALAAQQAEKAAQKNAVVEEGVEEEPSNATEATESKQESSSDDASSADESDADESSQNTESDSTGGGSTTPETVSDNTTGWHTGTASAYGAVSDGTLGATTALGNVVTESSMGVAIPMSMPNYTSYMGRSVEISYNGRTVVAYVDDCGGLYGRSLDLQPGVWAALGASSCFDWGVRTVSYRFL</sequence>
<reference evidence="3 4" key="1">
    <citation type="journal article" date="2009" name="Stand. Genomic Sci.">
        <title>Complete genome sequence of Slackia heliotrinireducens type strain (RHS 1).</title>
        <authorList>
            <person name="Pukall R."/>
            <person name="Lapidus A."/>
            <person name="Nolan M."/>
            <person name="Copeland A."/>
            <person name="Glavina Del Rio T."/>
            <person name="Lucas S."/>
            <person name="Chen F."/>
            <person name="Tice H."/>
            <person name="Cheng J.F."/>
            <person name="Chertkov O."/>
            <person name="Bruce D."/>
            <person name="Goodwin L."/>
            <person name="Kuske C."/>
            <person name="Brettin T."/>
            <person name="Detter J.C."/>
            <person name="Han C."/>
            <person name="Pitluck S."/>
            <person name="Pati A."/>
            <person name="Mavrommatis K."/>
            <person name="Ivanova N."/>
            <person name="Ovchinnikova G."/>
            <person name="Chen A."/>
            <person name="Palaniappan K."/>
            <person name="Schneider S."/>
            <person name="Rohde M."/>
            <person name="Chain P."/>
            <person name="D'haeseleer P."/>
            <person name="Goker M."/>
            <person name="Bristow J."/>
            <person name="Eisen J.A."/>
            <person name="Markowitz V."/>
            <person name="Kyrpides N.C."/>
            <person name="Klenk H.P."/>
            <person name="Hugenholtz P."/>
        </authorList>
    </citation>
    <scope>NUCLEOTIDE SEQUENCE [LARGE SCALE GENOMIC DNA]</scope>
    <source>
        <strain evidence="4">ATCC 29202 / DSM 20476 / NCTC 11029 / RHS 1</strain>
    </source>
</reference>
<evidence type="ECO:0000256" key="1">
    <source>
        <dbReference type="SAM" id="Coils"/>
    </source>
</evidence>
<dbReference type="SUPFAM" id="SSF50685">
    <property type="entry name" value="Barwin-like endoglucanases"/>
    <property type="match status" value="1"/>
</dbReference>
<proteinExistence type="predicted"/>
<dbReference type="CDD" id="cd22191">
    <property type="entry name" value="DPBB_RlpA_EXP_N-like"/>
    <property type="match status" value="1"/>
</dbReference>
<evidence type="ECO:0000313" key="4">
    <source>
        <dbReference type="Proteomes" id="UP000002026"/>
    </source>
</evidence>
<dbReference type="STRING" id="471855.Shel_06750"/>
<dbReference type="InterPro" id="IPR036908">
    <property type="entry name" value="RlpA-like_sf"/>
</dbReference>
<feature type="compositionally biased region" description="Polar residues" evidence="2">
    <location>
        <begin position="257"/>
        <end position="268"/>
    </location>
</feature>
<accession>C7N3Z3</accession>
<feature type="coiled-coil region" evidence="1">
    <location>
        <begin position="117"/>
        <end position="199"/>
    </location>
</feature>
<protein>
    <recommendedName>
        <fullName evidence="5">Membrane-bound metallopeptidase</fullName>
    </recommendedName>
</protein>
<dbReference type="Gene3D" id="2.40.40.10">
    <property type="entry name" value="RlpA-like domain"/>
    <property type="match status" value="1"/>
</dbReference>
<feature type="region of interest" description="Disordered" evidence="2">
    <location>
        <begin position="200"/>
        <end position="268"/>
    </location>
</feature>
<gene>
    <name evidence="3" type="ordered locus">Shel_06750</name>
</gene>
<feature type="compositionally biased region" description="Acidic residues" evidence="2">
    <location>
        <begin position="231"/>
        <end position="240"/>
    </location>
</feature>
<dbReference type="EMBL" id="CP001684">
    <property type="protein sequence ID" value="ACV21734.1"/>
    <property type="molecule type" value="Genomic_DNA"/>
</dbReference>